<dbReference type="GO" id="GO:0004659">
    <property type="term" value="F:prenyltransferase activity"/>
    <property type="evidence" value="ECO:0007669"/>
    <property type="project" value="InterPro"/>
</dbReference>
<reference evidence="7 8" key="1">
    <citation type="submission" date="2018-06" db="EMBL/GenBank/DDBJ databases">
        <title>Combined omics and stable isotope probing to characterize newly discovered Mariana Back-Arc vent microbial communities.</title>
        <authorList>
            <person name="Trembath-Reichert E."/>
            <person name="Huber J.A."/>
        </authorList>
    </citation>
    <scope>NUCLEOTIDE SEQUENCE [LARGE SCALE GENOMIC DNA]</scope>
    <source>
        <strain evidence="7">MAG 63_1</strain>
    </source>
</reference>
<keyword evidence="4" id="KW-0479">Metal-binding</keyword>
<dbReference type="GO" id="GO:0008299">
    <property type="term" value="P:isoprenoid biosynthetic process"/>
    <property type="evidence" value="ECO:0007669"/>
    <property type="project" value="InterPro"/>
</dbReference>
<comment type="similarity">
    <text evidence="2 6">Belongs to the FPP/GGPP synthase family.</text>
</comment>
<dbReference type="SFLD" id="SFLDS00005">
    <property type="entry name" value="Isoprenoid_Synthase_Type_I"/>
    <property type="match status" value="1"/>
</dbReference>
<dbReference type="InterPro" id="IPR000092">
    <property type="entry name" value="Polyprenyl_synt"/>
</dbReference>
<gene>
    <name evidence="7" type="ORF">DSY97_00525</name>
</gene>
<evidence type="ECO:0000313" key="8">
    <source>
        <dbReference type="Proteomes" id="UP000286801"/>
    </source>
</evidence>
<dbReference type="EMBL" id="QNZL01000015">
    <property type="protein sequence ID" value="RTZ81706.1"/>
    <property type="molecule type" value="Genomic_DNA"/>
</dbReference>
<evidence type="ECO:0000313" key="7">
    <source>
        <dbReference type="EMBL" id="RTZ81706.1"/>
    </source>
</evidence>
<dbReference type="InterPro" id="IPR008949">
    <property type="entry name" value="Isoprenoid_synthase_dom_sf"/>
</dbReference>
<keyword evidence="5" id="KW-0460">Magnesium</keyword>
<evidence type="ECO:0000256" key="2">
    <source>
        <dbReference type="ARBA" id="ARBA00006706"/>
    </source>
</evidence>
<proteinExistence type="inferred from homology"/>
<evidence type="ECO:0000256" key="3">
    <source>
        <dbReference type="ARBA" id="ARBA00022679"/>
    </source>
</evidence>
<dbReference type="Gene3D" id="1.10.600.10">
    <property type="entry name" value="Farnesyl Diphosphate Synthase"/>
    <property type="match status" value="1"/>
</dbReference>
<evidence type="ECO:0000256" key="6">
    <source>
        <dbReference type="RuleBase" id="RU004466"/>
    </source>
</evidence>
<sequence>MPDHKSLVMKQQNKAGIVQKTFPPQSLTQILKVVSSKIELLESQILRDVRTDIPLLNNVAEHILSSGGKRLRPALVLLGAEMFGGIDERVMQAAQVIEYLHTATLLHDDVVDGAETRRARQAACRVWGNEVSVLSGDYLLAMAFHRLTKLRYPEVLELMSETTTRMARGELLQLTRSYKTANEDDYFEIIINKTACLFATAIKTGALLAGASGKSADLMYDYGMAIGISFQIVDDALDYSDEKKTGKPVGGDLQERKITLPLSHLLEQANVRDRKRLDLILAQAIIEKPQIEEVTCLMKRYGSIDYTLAHSREYAAKARQYIENFPDTELRQSLAGIADYIVSRQD</sequence>
<dbReference type="SUPFAM" id="SSF48576">
    <property type="entry name" value="Terpenoid synthases"/>
    <property type="match status" value="1"/>
</dbReference>
<keyword evidence="3 6" id="KW-0808">Transferase</keyword>
<evidence type="ECO:0000256" key="4">
    <source>
        <dbReference type="ARBA" id="ARBA00022723"/>
    </source>
</evidence>
<dbReference type="AlphaFoldDB" id="A0A432GER4"/>
<dbReference type="CDD" id="cd00685">
    <property type="entry name" value="Trans_IPPS_HT"/>
    <property type="match status" value="1"/>
</dbReference>
<name>A0A432GER4_9DELT</name>
<dbReference type="Proteomes" id="UP000286801">
    <property type="component" value="Unassembled WGS sequence"/>
</dbReference>
<dbReference type="PANTHER" id="PTHR12001">
    <property type="entry name" value="GERANYLGERANYL PYROPHOSPHATE SYNTHASE"/>
    <property type="match status" value="1"/>
</dbReference>
<protein>
    <submittedName>
        <fullName evidence="7">Polyprenyl synthetase</fullName>
    </submittedName>
</protein>
<evidence type="ECO:0000256" key="5">
    <source>
        <dbReference type="ARBA" id="ARBA00022842"/>
    </source>
</evidence>
<dbReference type="Pfam" id="PF00348">
    <property type="entry name" value="polyprenyl_synt"/>
    <property type="match status" value="1"/>
</dbReference>
<accession>A0A432GER4</accession>
<dbReference type="PANTHER" id="PTHR12001:SF69">
    <property type="entry name" value="ALL TRANS-POLYPRENYL-DIPHOSPHATE SYNTHASE PDSS1"/>
    <property type="match status" value="1"/>
</dbReference>
<evidence type="ECO:0000256" key="1">
    <source>
        <dbReference type="ARBA" id="ARBA00001946"/>
    </source>
</evidence>
<dbReference type="GO" id="GO:0046872">
    <property type="term" value="F:metal ion binding"/>
    <property type="evidence" value="ECO:0007669"/>
    <property type="project" value="UniProtKB-KW"/>
</dbReference>
<comment type="caution">
    <text evidence="7">The sequence shown here is derived from an EMBL/GenBank/DDBJ whole genome shotgun (WGS) entry which is preliminary data.</text>
</comment>
<organism evidence="7 8">
    <name type="scientific">SAR324 cluster bacterium</name>
    <dbReference type="NCBI Taxonomy" id="2024889"/>
    <lineage>
        <taxon>Bacteria</taxon>
        <taxon>Deltaproteobacteria</taxon>
        <taxon>SAR324 cluster</taxon>
    </lineage>
</organism>
<comment type="cofactor">
    <cofactor evidence="1">
        <name>Mg(2+)</name>
        <dbReference type="ChEBI" id="CHEBI:18420"/>
    </cofactor>
</comment>